<evidence type="ECO:0000313" key="9">
    <source>
        <dbReference type="EMBL" id="CAI6340233.1"/>
    </source>
</evidence>
<dbReference type="InterPro" id="IPR019313">
    <property type="entry name" value="Mediator_Med17"/>
</dbReference>
<sequence length="655" mass="72977">MATTDDTTEIKLRAWPAPQKEPLDHKDILAQVTQLAAERGHLRGITEQSLQDEIEASKNDIGVVMDDSEEKSKLDEPSVKEKLEEIHASRMSMFKNLELAAFHAGNAMNLVNLALSRDPTKNLESAYTPMFKEVNIPRGSVGVDKGITLEESGRPEDIALHEDLKKRQNVVAKGSKMEALDWSTNSLLKAATELETEVRKETKYWEEVLSISGKGWSLQRTRGEKGNAPYAVHYGVPEANSRFKARSLAPLRMNKDGGIILDPNLKLKPKTLRVRIMDKERIIGTSHLPTQGLDEIDIEQSIQLSRDSLFEEELFYEMSMESRQLLGYGVELRDSVIHIATPGSNDQASQRKILVDCIDRDGQSALEVDQSQDWLAHSIAEALRLLLAHEHRMRSHRRSQIPPPMIDRGRQQSSPRLIRTLLAMFSHLKTVDSMHAYLHMTVKTVKSAGLDITLKASRESLWVKLAETVKDSENTDIPATDQVLQAFIRAFDATASIVLPCSGAQPESIVLDTRTYIGQPVFGSEHKLTLPPSLAKVLDLEPDQPRQFKFSSTEDAASYLDWILALYIAHDYLANGFSGRSSIRSEDPRLIIMSKGSSKGRVREDEIAIELDNGSLNASATLKNQTNEGATTESCTWNGAQTGPSLRDTVKGWIG</sequence>
<name>A0A9W4XQT4_9PLEO</name>
<keyword evidence="4 8" id="KW-0805">Transcription regulation</keyword>
<dbReference type="GO" id="GO:0003712">
    <property type="term" value="F:transcription coregulator activity"/>
    <property type="evidence" value="ECO:0007669"/>
    <property type="project" value="InterPro"/>
</dbReference>
<evidence type="ECO:0000256" key="2">
    <source>
        <dbReference type="ARBA" id="ARBA00005635"/>
    </source>
</evidence>
<comment type="similarity">
    <text evidence="2 8">Belongs to the Mediator complex subunit 17 family.</text>
</comment>
<evidence type="ECO:0000256" key="5">
    <source>
        <dbReference type="ARBA" id="ARBA00023163"/>
    </source>
</evidence>
<dbReference type="PANTHER" id="PTHR13114">
    <property type="entry name" value="MEDIATOR OF RNA POLYMERASE II TRANSCRIPTION SUBUNIT 17"/>
    <property type="match status" value="1"/>
</dbReference>
<evidence type="ECO:0000313" key="10">
    <source>
        <dbReference type="Proteomes" id="UP001152607"/>
    </source>
</evidence>
<keyword evidence="5 8" id="KW-0804">Transcription</keyword>
<evidence type="ECO:0000256" key="8">
    <source>
        <dbReference type="RuleBase" id="RU364140"/>
    </source>
</evidence>
<comment type="caution">
    <text evidence="9">The sequence shown here is derived from an EMBL/GenBank/DDBJ whole genome shotgun (WGS) entry which is preliminary data.</text>
</comment>
<keyword evidence="8" id="KW-0010">Activator</keyword>
<evidence type="ECO:0000256" key="4">
    <source>
        <dbReference type="ARBA" id="ARBA00023015"/>
    </source>
</evidence>
<dbReference type="EMBL" id="CAOQHR010000010">
    <property type="protein sequence ID" value="CAI6340233.1"/>
    <property type="molecule type" value="Genomic_DNA"/>
</dbReference>
<evidence type="ECO:0000256" key="6">
    <source>
        <dbReference type="ARBA" id="ARBA00023242"/>
    </source>
</evidence>
<comment type="subcellular location">
    <subcellularLocation>
        <location evidence="1 8">Nucleus</location>
    </subcellularLocation>
</comment>
<keyword evidence="6 8" id="KW-0539">Nucleus</keyword>
<dbReference type="GO" id="GO:0006357">
    <property type="term" value="P:regulation of transcription by RNA polymerase II"/>
    <property type="evidence" value="ECO:0007669"/>
    <property type="project" value="InterPro"/>
</dbReference>
<gene>
    <name evidence="8" type="primary">MED17</name>
    <name evidence="9" type="ORF">PDIGIT_LOCUS13408</name>
</gene>
<keyword evidence="10" id="KW-1185">Reference proteome</keyword>
<evidence type="ECO:0000256" key="1">
    <source>
        <dbReference type="ARBA" id="ARBA00004123"/>
    </source>
</evidence>
<comment type="subunit">
    <text evidence="8">Component of the Mediator complex.</text>
</comment>
<dbReference type="GO" id="GO:0016592">
    <property type="term" value="C:mediator complex"/>
    <property type="evidence" value="ECO:0007669"/>
    <property type="project" value="InterPro"/>
</dbReference>
<reference evidence="9" key="1">
    <citation type="submission" date="2023-01" db="EMBL/GenBank/DDBJ databases">
        <authorList>
            <person name="Van Ghelder C."/>
            <person name="Rancurel C."/>
        </authorList>
    </citation>
    <scope>NUCLEOTIDE SEQUENCE</scope>
    <source>
        <strain evidence="9">CNCM I-4278</strain>
    </source>
</reference>
<comment type="function">
    <text evidence="8">Component of the Mediator complex, a coactivator involved in the regulated transcription of nearly all RNA polymerase II-dependent genes. Mediator functions as a bridge to convey information from gene-specific regulatory proteins to the basal RNA polymerase II transcription machinery. Mediator is recruited to promoters by direct interactions with regulatory proteins and serves as a scaffold for the assembly of a functional preinitiation complex with RNA polymerase II and the general transcription factors.</text>
</comment>
<organism evidence="9 10">
    <name type="scientific">Periconia digitata</name>
    <dbReference type="NCBI Taxonomy" id="1303443"/>
    <lineage>
        <taxon>Eukaryota</taxon>
        <taxon>Fungi</taxon>
        <taxon>Dikarya</taxon>
        <taxon>Ascomycota</taxon>
        <taxon>Pezizomycotina</taxon>
        <taxon>Dothideomycetes</taxon>
        <taxon>Pleosporomycetidae</taxon>
        <taxon>Pleosporales</taxon>
        <taxon>Massarineae</taxon>
        <taxon>Periconiaceae</taxon>
        <taxon>Periconia</taxon>
    </lineage>
</organism>
<evidence type="ECO:0000256" key="3">
    <source>
        <dbReference type="ARBA" id="ARBA00019610"/>
    </source>
</evidence>
<accession>A0A9W4XQT4</accession>
<dbReference type="AlphaFoldDB" id="A0A9W4XQT4"/>
<proteinExistence type="inferred from homology"/>
<dbReference type="Pfam" id="PF10156">
    <property type="entry name" value="Med17"/>
    <property type="match status" value="1"/>
</dbReference>
<dbReference type="GO" id="GO:0070847">
    <property type="term" value="C:core mediator complex"/>
    <property type="evidence" value="ECO:0007669"/>
    <property type="project" value="TreeGrafter"/>
</dbReference>
<dbReference type="Proteomes" id="UP001152607">
    <property type="component" value="Unassembled WGS sequence"/>
</dbReference>
<evidence type="ECO:0000256" key="7">
    <source>
        <dbReference type="ARBA" id="ARBA00032014"/>
    </source>
</evidence>
<protein>
    <recommendedName>
        <fullName evidence="3 8">Mediator of RNA polymerase II transcription subunit 17</fullName>
    </recommendedName>
    <alternativeName>
        <fullName evidence="7 8">Mediator complex subunit 17</fullName>
    </alternativeName>
</protein>
<dbReference type="OrthoDB" id="5319830at2759"/>
<dbReference type="PANTHER" id="PTHR13114:SF7">
    <property type="entry name" value="MEDIATOR OF RNA POLYMERASE II TRANSCRIPTION SUBUNIT 17"/>
    <property type="match status" value="1"/>
</dbReference>